<proteinExistence type="predicted"/>
<feature type="coiled-coil region" evidence="1">
    <location>
        <begin position="172"/>
        <end position="199"/>
    </location>
</feature>
<reference evidence="4 5" key="1">
    <citation type="submission" date="2018-12" db="EMBL/GenBank/DDBJ databases">
        <title>Unveiling genomic diversity among members of the Bifidobacterium pseudolongum species, a widely distributed gut commensal of the animal kingdom.</title>
        <authorList>
            <person name="Lugli G.A."/>
            <person name="Duranti S."/>
            <person name="Albert K."/>
            <person name="Mancabelli L."/>
            <person name="Napoli S."/>
            <person name="Viappiani A."/>
            <person name="Anzalone R."/>
            <person name="Longhi G."/>
            <person name="Milani C."/>
            <person name="Turroni F."/>
            <person name="Alessandri G."/>
            <person name="Sela D.A."/>
            <person name="Van Sinderen D."/>
            <person name="Ventura M."/>
        </authorList>
    </citation>
    <scope>NUCLEOTIDE SEQUENCE [LARGE SCALE GENOMIC DNA]</scope>
    <source>
        <strain evidence="4 5">2071B</strain>
    </source>
</reference>
<protein>
    <recommendedName>
        <fullName evidence="3">Putative zinc-ribbon domain-containing protein</fullName>
    </recommendedName>
</protein>
<evidence type="ECO:0000313" key="5">
    <source>
        <dbReference type="Proteomes" id="UP000291187"/>
    </source>
</evidence>
<evidence type="ECO:0000256" key="1">
    <source>
        <dbReference type="SAM" id="Coils"/>
    </source>
</evidence>
<accession>A0A4Q5A517</accession>
<dbReference type="AlphaFoldDB" id="A0A4Q5A517"/>
<evidence type="ECO:0000313" key="4">
    <source>
        <dbReference type="EMBL" id="RYQ19175.1"/>
    </source>
</evidence>
<dbReference type="InterPro" id="IPR059113">
    <property type="entry name" value="Znf_ribbon"/>
</dbReference>
<gene>
    <name evidence="4" type="ORF">PG2071B_0950</name>
</gene>
<evidence type="ECO:0000256" key="2">
    <source>
        <dbReference type="SAM" id="MobiDB-lite"/>
    </source>
</evidence>
<sequence>MPMIQCPECGTHIAATARTCPYCGYVGDDPAQPIGAQAVYEPAPQLQFEIERWNPRTDTMDTQRVDLAPEDNRRIWDALKDWKHVQAMLPALAEAVLAMARSEKQWVADIPKYYEKLLDDGQVFFRPDRNGQILPHLVGKNGRIVKQVRLKEIVTMPELLPNLQHLETQTALAMIMSQLENVQEQIAQIRGELQQDRLAKADAAWDQLNQALKITDGRRREQAVMIAIGAGTEAKRTLMRHFAGCRALIEGNADQSEWQLILGDLFKGKAKKERGEIEARMAYDDLDGILNCVRVETAGHMAVGDTDAARRSLKEFADFIETEQLDDRDTILKIDSRLPSAQKRPEVVDEFDAIAQRTMQLSALTAGESVPKQLLEAYRPLQDDEDKKEDAIAETDEAAEPSVAVTVTSETIGVESYEKEEA</sequence>
<organism evidence="4 5">
    <name type="scientific">Bifidobacterium pseudolongum subsp. globosum</name>
    <dbReference type="NCBI Taxonomy" id="1690"/>
    <lineage>
        <taxon>Bacteria</taxon>
        <taxon>Bacillati</taxon>
        <taxon>Actinomycetota</taxon>
        <taxon>Actinomycetes</taxon>
        <taxon>Bifidobacteriales</taxon>
        <taxon>Bifidobacteriaceae</taxon>
        <taxon>Bifidobacterium</taxon>
    </lineage>
</organism>
<dbReference type="RefSeq" id="WP_129864334.1">
    <property type="nucleotide sequence ID" value="NZ_RYUM01000010.1"/>
</dbReference>
<feature type="domain" description="Putative zinc-ribbon" evidence="3">
    <location>
        <begin position="2"/>
        <end position="26"/>
    </location>
</feature>
<dbReference type="Pfam" id="PF13248">
    <property type="entry name" value="Zn_ribbon_3"/>
    <property type="match status" value="1"/>
</dbReference>
<comment type="caution">
    <text evidence="4">The sequence shown here is derived from an EMBL/GenBank/DDBJ whole genome shotgun (WGS) entry which is preliminary data.</text>
</comment>
<name>A0A4Q5A517_9BIFI</name>
<feature type="region of interest" description="Disordered" evidence="2">
    <location>
        <begin position="378"/>
        <end position="422"/>
    </location>
</feature>
<keyword evidence="1" id="KW-0175">Coiled coil</keyword>
<dbReference type="Proteomes" id="UP000291187">
    <property type="component" value="Unassembled WGS sequence"/>
</dbReference>
<dbReference type="EMBL" id="RYUM01000010">
    <property type="protein sequence ID" value="RYQ19175.1"/>
    <property type="molecule type" value="Genomic_DNA"/>
</dbReference>
<feature type="compositionally biased region" description="Acidic residues" evidence="2">
    <location>
        <begin position="383"/>
        <end position="399"/>
    </location>
</feature>
<evidence type="ECO:0000259" key="3">
    <source>
        <dbReference type="Pfam" id="PF13248"/>
    </source>
</evidence>